<dbReference type="Pfam" id="PF00075">
    <property type="entry name" value="RNase_H"/>
    <property type="match status" value="1"/>
</dbReference>
<reference evidence="2 3" key="1">
    <citation type="journal article" date="2019" name="Sci. Rep.">
        <title>Orb-weaving spider Araneus ventricosus genome elucidates the spidroin gene catalogue.</title>
        <authorList>
            <person name="Kono N."/>
            <person name="Nakamura H."/>
            <person name="Ohtoshi R."/>
            <person name="Moran D.A.P."/>
            <person name="Shinohara A."/>
            <person name="Yoshida Y."/>
            <person name="Fujiwara M."/>
            <person name="Mori M."/>
            <person name="Tomita M."/>
            <person name="Arakawa K."/>
        </authorList>
    </citation>
    <scope>NUCLEOTIDE SEQUENCE [LARGE SCALE GENOMIC DNA]</scope>
</reference>
<dbReference type="Proteomes" id="UP000499080">
    <property type="component" value="Unassembled WGS sequence"/>
</dbReference>
<evidence type="ECO:0000313" key="3">
    <source>
        <dbReference type="Proteomes" id="UP000499080"/>
    </source>
</evidence>
<dbReference type="CDD" id="cd09276">
    <property type="entry name" value="Rnase_HI_RT_non_LTR"/>
    <property type="match status" value="1"/>
</dbReference>
<dbReference type="EMBL" id="BGPR01034126">
    <property type="protein sequence ID" value="GBO08362.1"/>
    <property type="molecule type" value="Genomic_DNA"/>
</dbReference>
<comment type="caution">
    <text evidence="2">The sequence shown here is derived from an EMBL/GenBank/DDBJ whole genome shotgun (WGS) entry which is preliminary data.</text>
</comment>
<dbReference type="GO" id="GO:0004523">
    <property type="term" value="F:RNA-DNA hybrid ribonuclease activity"/>
    <property type="evidence" value="ECO:0007669"/>
    <property type="project" value="InterPro"/>
</dbReference>
<dbReference type="AlphaFoldDB" id="A0A4Y2U6V9"/>
<name>A0A4Y2U6V9_ARAVE</name>
<evidence type="ECO:0000313" key="2">
    <source>
        <dbReference type="EMBL" id="GBO08362.1"/>
    </source>
</evidence>
<keyword evidence="3" id="KW-1185">Reference proteome</keyword>
<dbReference type="OrthoDB" id="411823at2759"/>
<gene>
    <name evidence="2" type="ORF">AVEN_113483_1</name>
</gene>
<dbReference type="InterPro" id="IPR036397">
    <property type="entry name" value="RNaseH_sf"/>
</dbReference>
<accession>A0A4Y2U6V9</accession>
<dbReference type="Gene3D" id="3.30.420.10">
    <property type="entry name" value="Ribonuclease H-like superfamily/Ribonuclease H"/>
    <property type="match status" value="1"/>
</dbReference>
<dbReference type="GO" id="GO:0003676">
    <property type="term" value="F:nucleic acid binding"/>
    <property type="evidence" value="ECO:0007669"/>
    <property type="project" value="InterPro"/>
</dbReference>
<dbReference type="InterPro" id="IPR002156">
    <property type="entry name" value="RNaseH_domain"/>
</dbReference>
<proteinExistence type="predicted"/>
<feature type="domain" description="RNase H type-1" evidence="1">
    <location>
        <begin position="93"/>
        <end position="206"/>
    </location>
</feature>
<organism evidence="2 3">
    <name type="scientific">Araneus ventricosus</name>
    <name type="common">Orbweaver spider</name>
    <name type="synonym">Epeira ventricosa</name>
    <dbReference type="NCBI Taxonomy" id="182803"/>
    <lineage>
        <taxon>Eukaryota</taxon>
        <taxon>Metazoa</taxon>
        <taxon>Ecdysozoa</taxon>
        <taxon>Arthropoda</taxon>
        <taxon>Chelicerata</taxon>
        <taxon>Arachnida</taxon>
        <taxon>Araneae</taxon>
        <taxon>Araneomorphae</taxon>
        <taxon>Entelegynae</taxon>
        <taxon>Araneoidea</taxon>
        <taxon>Araneidae</taxon>
        <taxon>Araneus</taxon>
    </lineage>
</organism>
<sequence>MDVPSAITTIKQIPNGYTLYRREHWETVTLWDAMSLGIEAPIEKETLDSIVTSKTNFENENFTNFYHEHRLPPWQNNMISCKFYNQEMDGDNVFTDGSRIEDKVGCAFVHFRIEIKVESRKIRLRDGATVFMAEVLAMKEGVEYIREKDMRNVRVISDSSSAPTEQRWVINSIKERISSNIVLYWVKAHQGIRENEKTDTLAKDATRYEGNDYGKKTKVK</sequence>
<dbReference type="SUPFAM" id="SSF53098">
    <property type="entry name" value="Ribonuclease H-like"/>
    <property type="match status" value="1"/>
</dbReference>
<protein>
    <recommendedName>
        <fullName evidence="1">RNase H type-1 domain-containing protein</fullName>
    </recommendedName>
</protein>
<evidence type="ECO:0000259" key="1">
    <source>
        <dbReference type="Pfam" id="PF00075"/>
    </source>
</evidence>
<dbReference type="InterPro" id="IPR012337">
    <property type="entry name" value="RNaseH-like_sf"/>
</dbReference>